<evidence type="ECO:0000256" key="2">
    <source>
        <dbReference type="ARBA" id="ARBA00022723"/>
    </source>
</evidence>
<dbReference type="AlphaFoldDB" id="A0A1F7WDD0"/>
<keyword evidence="3" id="KW-0408">Iron</keyword>
<dbReference type="GO" id="GO:0003824">
    <property type="term" value="F:catalytic activity"/>
    <property type="evidence" value="ECO:0007669"/>
    <property type="project" value="InterPro"/>
</dbReference>
<dbReference type="InterPro" id="IPR050377">
    <property type="entry name" value="Radical_SAM_PqqE_MftC-like"/>
</dbReference>
<dbReference type="PANTHER" id="PTHR11228">
    <property type="entry name" value="RADICAL SAM DOMAIN PROTEIN"/>
    <property type="match status" value="1"/>
</dbReference>
<dbReference type="SUPFAM" id="SSF102114">
    <property type="entry name" value="Radical SAM enzymes"/>
    <property type="match status" value="1"/>
</dbReference>
<keyword evidence="4" id="KW-0411">Iron-sulfur</keyword>
<sequence>MSVIDFCAKVFPLRCGRVLRSKATSIFYNGQEGFVMADDTERREGNVFSDGPKKVLLFPDRIRRWRDERPFEPVVVEIHPSERCNHRCPDCQSRWILGDRRVSELSRRGQFMDLTILNGLWERPPEGIIISGQTGEPLMHPKIGELLLILEKRSMPYVMITNGGRMTRNLAEILVRSSRGIRVSLDGYDLASFRSTHGVGKNEWKRVLQGIELLVEARRGAGVSRKSCLIGLGYLVGPATKDGMERVTCLASGLGVDYIHFRPFHFTDVTVDDQIDSCLAYARTDFSVLISGQKYHLMMDGNWMNDRPYSICHGAFFYSMIDPHGDIYVCCHHVGNERAKVGSLREVLWSDWLDSPVRRESIRKFGLTRCVPLCRLNALNRVLQALLDGQRLDPPTDSLVLLHRMFL</sequence>
<dbReference type="Gene3D" id="3.20.20.70">
    <property type="entry name" value="Aldolase class I"/>
    <property type="match status" value="1"/>
</dbReference>
<dbReference type="CDD" id="cd01335">
    <property type="entry name" value="Radical_SAM"/>
    <property type="match status" value="1"/>
</dbReference>
<evidence type="ECO:0000256" key="1">
    <source>
        <dbReference type="ARBA" id="ARBA00022691"/>
    </source>
</evidence>
<comment type="caution">
    <text evidence="6">The sequence shown here is derived from an EMBL/GenBank/DDBJ whole genome shotgun (WGS) entry which is preliminary data.</text>
</comment>
<dbReference type="InterPro" id="IPR058240">
    <property type="entry name" value="rSAM_sf"/>
</dbReference>
<evidence type="ECO:0000313" key="7">
    <source>
        <dbReference type="Proteomes" id="UP000176988"/>
    </source>
</evidence>
<evidence type="ECO:0000313" key="6">
    <source>
        <dbReference type="EMBL" id="OGM00803.1"/>
    </source>
</evidence>
<dbReference type="STRING" id="1802424.A2480_01210"/>
<feature type="domain" description="Radical SAM core" evidence="5">
    <location>
        <begin position="80"/>
        <end position="217"/>
    </location>
</feature>
<gene>
    <name evidence="6" type="ORF">A2480_01210</name>
</gene>
<evidence type="ECO:0000256" key="3">
    <source>
        <dbReference type="ARBA" id="ARBA00023004"/>
    </source>
</evidence>
<dbReference type="InterPro" id="IPR013785">
    <property type="entry name" value="Aldolase_TIM"/>
</dbReference>
<protein>
    <recommendedName>
        <fullName evidence="5">Radical SAM core domain-containing protein</fullName>
    </recommendedName>
</protein>
<reference evidence="6 7" key="1">
    <citation type="journal article" date="2016" name="Nat. Commun.">
        <title>Thousands of microbial genomes shed light on interconnected biogeochemical processes in an aquifer system.</title>
        <authorList>
            <person name="Anantharaman K."/>
            <person name="Brown C.T."/>
            <person name="Hug L.A."/>
            <person name="Sharon I."/>
            <person name="Castelle C.J."/>
            <person name="Probst A.J."/>
            <person name="Thomas B.C."/>
            <person name="Singh A."/>
            <person name="Wilkins M.J."/>
            <person name="Karaoz U."/>
            <person name="Brodie E.L."/>
            <person name="Williams K.H."/>
            <person name="Hubbard S.S."/>
            <person name="Banfield J.F."/>
        </authorList>
    </citation>
    <scope>NUCLEOTIDE SEQUENCE [LARGE SCALE GENOMIC DNA]</scope>
</reference>
<dbReference type="SFLD" id="SFLDG01067">
    <property type="entry name" value="SPASM/twitch_domain_containing"/>
    <property type="match status" value="1"/>
</dbReference>
<name>A0A1F7WDD0_9BACT</name>
<proteinExistence type="predicted"/>
<dbReference type="Proteomes" id="UP000176988">
    <property type="component" value="Unassembled WGS sequence"/>
</dbReference>
<dbReference type="CDD" id="cd21109">
    <property type="entry name" value="SPASM"/>
    <property type="match status" value="1"/>
</dbReference>
<dbReference type="GO" id="GO:0051536">
    <property type="term" value="F:iron-sulfur cluster binding"/>
    <property type="evidence" value="ECO:0007669"/>
    <property type="project" value="UniProtKB-KW"/>
</dbReference>
<keyword evidence="2" id="KW-0479">Metal-binding</keyword>
<dbReference type="InterPro" id="IPR007197">
    <property type="entry name" value="rSAM"/>
</dbReference>
<dbReference type="SFLD" id="SFLDS00029">
    <property type="entry name" value="Radical_SAM"/>
    <property type="match status" value="1"/>
</dbReference>
<keyword evidence="1" id="KW-0949">S-adenosyl-L-methionine</keyword>
<dbReference type="PANTHER" id="PTHR11228:SF7">
    <property type="entry name" value="PQQA PEPTIDE CYCLASE"/>
    <property type="match status" value="1"/>
</dbReference>
<accession>A0A1F7WDD0</accession>
<organism evidence="6 7">
    <name type="scientific">Candidatus Uhrbacteria bacterium RIFOXYC2_FULL_47_19</name>
    <dbReference type="NCBI Taxonomy" id="1802424"/>
    <lineage>
        <taxon>Bacteria</taxon>
        <taxon>Candidatus Uhriibacteriota</taxon>
    </lineage>
</organism>
<dbReference type="GO" id="GO:0046872">
    <property type="term" value="F:metal ion binding"/>
    <property type="evidence" value="ECO:0007669"/>
    <property type="project" value="UniProtKB-KW"/>
</dbReference>
<evidence type="ECO:0000256" key="4">
    <source>
        <dbReference type="ARBA" id="ARBA00023014"/>
    </source>
</evidence>
<evidence type="ECO:0000259" key="5">
    <source>
        <dbReference type="Pfam" id="PF04055"/>
    </source>
</evidence>
<dbReference type="EMBL" id="MGFG01000024">
    <property type="protein sequence ID" value="OGM00803.1"/>
    <property type="molecule type" value="Genomic_DNA"/>
</dbReference>
<dbReference type="Pfam" id="PF04055">
    <property type="entry name" value="Radical_SAM"/>
    <property type="match status" value="1"/>
</dbReference>